<reference evidence="3" key="1">
    <citation type="submission" date="2016-10" db="EMBL/GenBank/DDBJ databases">
        <authorList>
            <person name="Varghese N."/>
            <person name="Submissions S."/>
        </authorList>
    </citation>
    <scope>NUCLEOTIDE SEQUENCE [LARGE SCALE GENOMIC DNA]</scope>
    <source>
        <strain evidence="3">DSM 45245</strain>
    </source>
</reference>
<proteinExistence type="predicted"/>
<dbReference type="InterPro" id="IPR021215">
    <property type="entry name" value="DUF2752"/>
</dbReference>
<keyword evidence="1" id="KW-1133">Transmembrane helix</keyword>
<feature type="transmembrane region" description="Helical" evidence="1">
    <location>
        <begin position="163"/>
        <end position="181"/>
    </location>
</feature>
<evidence type="ECO:0000256" key="1">
    <source>
        <dbReference type="SAM" id="Phobius"/>
    </source>
</evidence>
<dbReference type="AlphaFoldDB" id="A0A1H3KHS4"/>
<feature type="transmembrane region" description="Helical" evidence="1">
    <location>
        <begin position="129"/>
        <end position="151"/>
    </location>
</feature>
<dbReference type="Proteomes" id="UP000242415">
    <property type="component" value="Unassembled WGS sequence"/>
</dbReference>
<sequence>MTSVVDPTGVDRPGGAASVAADAEVGAPAPAWAAAGHPPSVHQPDRLTRFVYRWSARAPRWLAPVTALGCIAGAVGYTVISDPTDSAADAIPSCLLKLTTGLDCPGCGGTRAAWYLLHGDLPAAARHHLLFVFAVPFLIYLYVAWAGRTWFGWRLPQLRMTPAAVGLFLGAWLAFSVLRNLPWAPFSWLYV</sequence>
<evidence type="ECO:0000313" key="3">
    <source>
        <dbReference type="Proteomes" id="UP000242415"/>
    </source>
</evidence>
<feature type="transmembrane region" description="Helical" evidence="1">
    <location>
        <begin position="61"/>
        <end position="80"/>
    </location>
</feature>
<keyword evidence="1" id="KW-0472">Membrane</keyword>
<dbReference type="STRING" id="405436.SAMN05444365_102502"/>
<evidence type="ECO:0000313" key="2">
    <source>
        <dbReference type="EMBL" id="SDY51666.1"/>
    </source>
</evidence>
<gene>
    <name evidence="2" type="ORF">SAMN05444365_102502</name>
</gene>
<accession>A0A1H3KHS4</accession>
<protein>
    <recommendedName>
        <fullName evidence="4">DUF2752 domain-containing protein</fullName>
    </recommendedName>
</protein>
<evidence type="ECO:0008006" key="4">
    <source>
        <dbReference type="Google" id="ProtNLM"/>
    </source>
</evidence>
<keyword evidence="3" id="KW-1185">Reference proteome</keyword>
<dbReference type="Pfam" id="PF10825">
    <property type="entry name" value="DUF2752"/>
    <property type="match status" value="1"/>
</dbReference>
<dbReference type="EMBL" id="FNPH01000002">
    <property type="protein sequence ID" value="SDY51666.1"/>
    <property type="molecule type" value="Genomic_DNA"/>
</dbReference>
<keyword evidence="1" id="KW-0812">Transmembrane</keyword>
<name>A0A1H3KHS4_9ACTN</name>
<organism evidence="2 3">
    <name type="scientific">Micromonospora pattaloongensis</name>
    <dbReference type="NCBI Taxonomy" id="405436"/>
    <lineage>
        <taxon>Bacteria</taxon>
        <taxon>Bacillati</taxon>
        <taxon>Actinomycetota</taxon>
        <taxon>Actinomycetes</taxon>
        <taxon>Micromonosporales</taxon>
        <taxon>Micromonosporaceae</taxon>
        <taxon>Micromonospora</taxon>
    </lineage>
</organism>